<comment type="caution">
    <text evidence="3">The sequence shown here is derived from an EMBL/GenBank/DDBJ whole genome shotgun (WGS) entry which is preliminary data.</text>
</comment>
<dbReference type="AlphaFoldDB" id="A0A8H9I0M1"/>
<reference evidence="3" key="1">
    <citation type="journal article" date="2014" name="Int. J. Syst. Evol. Microbiol.">
        <title>Complete genome sequence of Corynebacterium casei LMG S-19264T (=DSM 44701T), isolated from a smear-ripened cheese.</title>
        <authorList>
            <consortium name="US DOE Joint Genome Institute (JGI-PGF)"/>
            <person name="Walter F."/>
            <person name="Albersmeier A."/>
            <person name="Kalinowski J."/>
            <person name="Ruckert C."/>
        </authorList>
    </citation>
    <scope>NUCLEOTIDE SEQUENCE</scope>
    <source>
        <strain evidence="3">JCM 4136</strain>
    </source>
</reference>
<feature type="region of interest" description="Disordered" evidence="1">
    <location>
        <begin position="1"/>
        <end position="25"/>
    </location>
</feature>
<dbReference type="EMBL" id="BLLO01000006">
    <property type="protein sequence ID" value="GFH75504.1"/>
    <property type="molecule type" value="Genomic_DNA"/>
</dbReference>
<evidence type="ECO:0000313" key="5">
    <source>
        <dbReference type="Proteomes" id="UP000660975"/>
    </source>
</evidence>
<feature type="compositionally biased region" description="Basic and acidic residues" evidence="1">
    <location>
        <begin position="1"/>
        <end position="13"/>
    </location>
</feature>
<accession>A0A8H9I0M1</accession>
<dbReference type="Proteomes" id="UP000480804">
    <property type="component" value="Unassembled WGS sequence"/>
</dbReference>
<name>A0A8H9I0M1_9ACTN</name>
<evidence type="ECO:0000313" key="3">
    <source>
        <dbReference type="EMBL" id="GGU93248.1"/>
    </source>
</evidence>
<sequence length="45" mass="4758">MGWDRDPAREAAGRELGVPAPDTHSPKVLLPALAAWPEVPQAGRA</sequence>
<reference evidence="3" key="3">
    <citation type="submission" date="2020-09" db="EMBL/GenBank/DDBJ databases">
        <authorList>
            <person name="Sun Q."/>
            <person name="Ohkuma M."/>
        </authorList>
    </citation>
    <scope>NUCLEOTIDE SEQUENCE</scope>
    <source>
        <strain evidence="3">JCM 4136</strain>
    </source>
</reference>
<evidence type="ECO:0000313" key="2">
    <source>
        <dbReference type="EMBL" id="GFH75504.1"/>
    </source>
</evidence>
<evidence type="ECO:0000256" key="1">
    <source>
        <dbReference type="SAM" id="MobiDB-lite"/>
    </source>
</evidence>
<protein>
    <submittedName>
        <fullName evidence="3">Uncharacterized protein</fullName>
    </submittedName>
</protein>
<gene>
    <name evidence="3" type="ORF">GCM10010227_55710</name>
    <name evidence="2" type="ORF">Sgou_01740</name>
</gene>
<dbReference type="EMBL" id="BMSC01000033">
    <property type="protein sequence ID" value="GGU93248.1"/>
    <property type="molecule type" value="Genomic_DNA"/>
</dbReference>
<reference evidence="2 4" key="2">
    <citation type="submission" date="2020-02" db="EMBL/GenBank/DDBJ databases">
        <title>Whole genome shotgun sequence of Streptomyces gougerotii NBRC 13043.</title>
        <authorList>
            <person name="Ichikawa N."/>
            <person name="Komaki H."/>
            <person name="Tamura T."/>
        </authorList>
    </citation>
    <scope>NUCLEOTIDE SEQUENCE [LARGE SCALE GENOMIC DNA]</scope>
    <source>
        <strain evidence="2 4">NBRC 13043</strain>
    </source>
</reference>
<evidence type="ECO:0000313" key="4">
    <source>
        <dbReference type="Proteomes" id="UP000480804"/>
    </source>
</evidence>
<organism evidence="3 5">
    <name type="scientific">Streptomyces gougerotii</name>
    <dbReference type="NCBI Taxonomy" id="53448"/>
    <lineage>
        <taxon>Bacteria</taxon>
        <taxon>Bacillati</taxon>
        <taxon>Actinomycetota</taxon>
        <taxon>Actinomycetes</taxon>
        <taxon>Kitasatosporales</taxon>
        <taxon>Streptomycetaceae</taxon>
        <taxon>Streptomyces</taxon>
        <taxon>Streptomyces diastaticus group</taxon>
    </lineage>
</organism>
<dbReference type="Proteomes" id="UP000660975">
    <property type="component" value="Unassembled WGS sequence"/>
</dbReference>
<keyword evidence="4" id="KW-1185">Reference proteome</keyword>
<proteinExistence type="predicted"/>